<dbReference type="Proteomes" id="UP000197587">
    <property type="component" value="Unassembled WGS sequence"/>
</dbReference>
<dbReference type="Pfam" id="PF13175">
    <property type="entry name" value="AAA_15"/>
    <property type="match status" value="1"/>
</dbReference>
<dbReference type="SUPFAM" id="SSF52540">
    <property type="entry name" value="P-loop containing nucleoside triphosphate hydrolases"/>
    <property type="match status" value="1"/>
</dbReference>
<organism evidence="2 3">
    <name type="scientific">Kaistella haifensis DSM 19056</name>
    <dbReference type="NCBI Taxonomy" id="1450526"/>
    <lineage>
        <taxon>Bacteria</taxon>
        <taxon>Pseudomonadati</taxon>
        <taxon>Bacteroidota</taxon>
        <taxon>Flavobacteriia</taxon>
        <taxon>Flavobacteriales</taxon>
        <taxon>Weeksellaceae</taxon>
        <taxon>Chryseobacterium group</taxon>
        <taxon>Kaistella</taxon>
    </lineage>
</organism>
<evidence type="ECO:0000313" key="2">
    <source>
        <dbReference type="EMBL" id="OWK96961.1"/>
    </source>
</evidence>
<protein>
    <recommendedName>
        <fullName evidence="1">Endonuclease GajA/Old nuclease/RecF-like AAA domain-containing protein</fullName>
    </recommendedName>
</protein>
<evidence type="ECO:0000313" key="3">
    <source>
        <dbReference type="Proteomes" id="UP000197587"/>
    </source>
</evidence>
<dbReference type="InterPro" id="IPR041685">
    <property type="entry name" value="AAA_GajA/Old/RecF-like"/>
</dbReference>
<accession>A0A246B6H4</accession>
<evidence type="ECO:0000259" key="1">
    <source>
        <dbReference type="Pfam" id="PF13175"/>
    </source>
</evidence>
<dbReference type="PANTHER" id="PTHR43581:SF4">
    <property type="entry name" value="ATP_GTP PHOSPHATASE"/>
    <property type="match status" value="1"/>
</dbReference>
<dbReference type="InterPro" id="IPR027417">
    <property type="entry name" value="P-loop_NTPase"/>
</dbReference>
<name>A0A246B6H4_9FLAO</name>
<dbReference type="InterPro" id="IPR051396">
    <property type="entry name" value="Bact_Antivir_Def_Nuclease"/>
</dbReference>
<feature type="domain" description="Endonuclease GajA/Old nuclease/RecF-like AAA" evidence="1">
    <location>
        <begin position="2"/>
        <end position="365"/>
    </location>
</feature>
<dbReference type="EMBL" id="JASZ02000068">
    <property type="protein sequence ID" value="OWK96961.1"/>
    <property type="molecule type" value="Genomic_DNA"/>
</dbReference>
<sequence>MKVTIKNLGKIESCELQLNDLTILVGDNNSGKTYVTYSTYGALKYWRDFINYNSFKDLSQEIILNGQINLDKKLIIELSGIALKKESDKFKRRIKELFNDKEKIFDEASLRIKVDQPLNFKDKENKIRVGDNTVFEGIIKDNTLTIVYKTLNKSDLDKNLVRDIIGDLFCFMVFDDVIPDPTIITAERLGISLFYKELDERRNSMIESLQNLENKDDNIHPFELIMNMSAYYATPIRDHIAFTRNIDNIKKNSSNIDISYPLEIIKEILGAEFKKENKQDIRFYTKNKRNNRFDIPLYLASSSARCIVDIFFYLKHIAKIGDLLIIDEPESHFTLKNQRLMAKLIASIVNLGIKVFITTHSDFLIKELNNLILLKNDFQEKSDWLVKNKKRYTEKDNLDFNSISVYQGINGTLNSLKISNIGIEIPFFDEEINNLFTVSSDLDYFIS</sequence>
<dbReference type="AlphaFoldDB" id="A0A246B6H4"/>
<dbReference type="CDD" id="cd00267">
    <property type="entry name" value="ABC_ATPase"/>
    <property type="match status" value="1"/>
</dbReference>
<proteinExistence type="predicted"/>
<dbReference type="Gene3D" id="3.40.50.300">
    <property type="entry name" value="P-loop containing nucleotide triphosphate hydrolases"/>
    <property type="match status" value="1"/>
</dbReference>
<reference evidence="2 3" key="2">
    <citation type="submission" date="2017-05" db="EMBL/GenBank/DDBJ databases">
        <title>Genome of Chryseobacterium haifense.</title>
        <authorList>
            <person name="Newman J.D."/>
        </authorList>
    </citation>
    <scope>NUCLEOTIDE SEQUENCE [LARGE SCALE GENOMIC DNA]</scope>
    <source>
        <strain evidence="2 3">DSM 19056</strain>
    </source>
</reference>
<gene>
    <name evidence="2" type="ORF">AP75_13745</name>
</gene>
<dbReference type="PANTHER" id="PTHR43581">
    <property type="entry name" value="ATP/GTP PHOSPHATASE"/>
    <property type="match status" value="1"/>
</dbReference>
<comment type="caution">
    <text evidence="2">The sequence shown here is derived from an EMBL/GenBank/DDBJ whole genome shotgun (WGS) entry which is preliminary data.</text>
</comment>
<reference evidence="2 3" key="1">
    <citation type="submission" date="2014-01" db="EMBL/GenBank/DDBJ databases">
        <authorList>
            <consortium name="Genome Consortium for Active Teaching"/>
            <person name="Sontag T.C."/>
            <person name="Newman J.D."/>
        </authorList>
    </citation>
    <scope>NUCLEOTIDE SEQUENCE [LARGE SCALE GENOMIC DNA]</scope>
    <source>
        <strain evidence="2 3">DSM 19056</strain>
    </source>
</reference>
<dbReference type="RefSeq" id="WP_088264990.1">
    <property type="nucleotide sequence ID" value="NZ_JASZ02000068.1"/>
</dbReference>
<keyword evidence="3" id="KW-1185">Reference proteome</keyword>